<dbReference type="InterPro" id="IPR011335">
    <property type="entry name" value="Restrct_endonuc-II-like"/>
</dbReference>
<dbReference type="NCBIfam" id="NF009150">
    <property type="entry name" value="PRK12497.1-3"/>
    <property type="match status" value="1"/>
</dbReference>
<evidence type="ECO:0000256" key="2">
    <source>
        <dbReference type="HAMAP-Rule" id="MF_00048"/>
    </source>
</evidence>
<dbReference type="PANTHER" id="PTHR34039">
    <property type="entry name" value="UPF0102 PROTEIN YRAN"/>
    <property type="match status" value="1"/>
</dbReference>
<dbReference type="InterPro" id="IPR011856">
    <property type="entry name" value="tRNA_endonuc-like_dom_sf"/>
</dbReference>
<organism evidence="3 4">
    <name type="scientific">Arenicella chitinivorans</name>
    <dbReference type="NCBI Taxonomy" id="1329800"/>
    <lineage>
        <taxon>Bacteria</taxon>
        <taxon>Pseudomonadati</taxon>
        <taxon>Pseudomonadota</taxon>
        <taxon>Gammaproteobacteria</taxon>
        <taxon>Arenicellales</taxon>
        <taxon>Arenicellaceae</taxon>
        <taxon>Arenicella</taxon>
    </lineage>
</organism>
<evidence type="ECO:0000313" key="3">
    <source>
        <dbReference type="EMBL" id="GHA05765.1"/>
    </source>
</evidence>
<gene>
    <name evidence="3" type="ORF">GCM10008090_14240</name>
</gene>
<dbReference type="InterPro" id="IPR003509">
    <property type="entry name" value="UPF0102_YraN-like"/>
</dbReference>
<reference evidence="3" key="2">
    <citation type="submission" date="2020-09" db="EMBL/GenBank/DDBJ databases">
        <authorList>
            <person name="Sun Q."/>
            <person name="Kim S."/>
        </authorList>
    </citation>
    <scope>NUCLEOTIDE SEQUENCE</scope>
    <source>
        <strain evidence="3">KCTC 12711</strain>
    </source>
</reference>
<accession>A0A918VKD3</accession>
<dbReference type="EMBL" id="BMXA01000002">
    <property type="protein sequence ID" value="GHA05765.1"/>
    <property type="molecule type" value="Genomic_DNA"/>
</dbReference>
<proteinExistence type="inferred from homology"/>
<dbReference type="PANTHER" id="PTHR34039:SF1">
    <property type="entry name" value="UPF0102 PROTEIN YRAN"/>
    <property type="match status" value="1"/>
</dbReference>
<name>A0A918VKD3_9GAMM</name>
<dbReference type="Pfam" id="PF02021">
    <property type="entry name" value="UPF0102"/>
    <property type="match status" value="1"/>
</dbReference>
<keyword evidence="4" id="KW-1185">Reference proteome</keyword>
<dbReference type="Proteomes" id="UP000614811">
    <property type="component" value="Unassembled WGS sequence"/>
</dbReference>
<dbReference type="HAMAP" id="MF_00048">
    <property type="entry name" value="UPF0102"/>
    <property type="match status" value="1"/>
</dbReference>
<reference evidence="3" key="1">
    <citation type="journal article" date="2014" name="Int. J. Syst. Evol. Microbiol.">
        <title>Complete genome sequence of Corynebacterium casei LMG S-19264T (=DSM 44701T), isolated from a smear-ripened cheese.</title>
        <authorList>
            <consortium name="US DOE Joint Genome Institute (JGI-PGF)"/>
            <person name="Walter F."/>
            <person name="Albersmeier A."/>
            <person name="Kalinowski J."/>
            <person name="Ruckert C."/>
        </authorList>
    </citation>
    <scope>NUCLEOTIDE SEQUENCE</scope>
    <source>
        <strain evidence="3">KCTC 12711</strain>
    </source>
</reference>
<protein>
    <recommendedName>
        <fullName evidence="2">UPF0102 protein GCM10008090_14240</fullName>
    </recommendedName>
</protein>
<dbReference type="SUPFAM" id="SSF52980">
    <property type="entry name" value="Restriction endonuclease-like"/>
    <property type="match status" value="1"/>
</dbReference>
<comment type="caution">
    <text evidence="3">The sequence shown here is derived from an EMBL/GenBank/DDBJ whole genome shotgun (WGS) entry which is preliminary data.</text>
</comment>
<evidence type="ECO:0000256" key="1">
    <source>
        <dbReference type="ARBA" id="ARBA00006738"/>
    </source>
</evidence>
<dbReference type="AlphaFoldDB" id="A0A918VKD3"/>
<dbReference type="CDD" id="cd20736">
    <property type="entry name" value="PoNe_Nuclease"/>
    <property type="match status" value="1"/>
</dbReference>
<comment type="similarity">
    <text evidence="1 2">Belongs to the UPF0102 family.</text>
</comment>
<evidence type="ECO:0000313" key="4">
    <source>
        <dbReference type="Proteomes" id="UP000614811"/>
    </source>
</evidence>
<dbReference type="GO" id="GO:0003676">
    <property type="term" value="F:nucleic acid binding"/>
    <property type="evidence" value="ECO:0007669"/>
    <property type="project" value="InterPro"/>
</dbReference>
<dbReference type="Gene3D" id="3.40.1350.10">
    <property type="match status" value="1"/>
</dbReference>
<sequence>MIRIGTRATGNHAEDLAVRYLRKRRLTLVERNYFCKVGELDLIMMHFDYLVFVEVRHRRDNHFGGALESVDQFKQAKLRRAAEHYLQATKNTDCPCRFDILCVNGNLNQPEFEWIRNAF</sequence>
<dbReference type="NCBIfam" id="TIGR00252">
    <property type="entry name" value="YraN family protein"/>
    <property type="match status" value="1"/>
</dbReference>
<dbReference type="RefSeq" id="WP_189399341.1">
    <property type="nucleotide sequence ID" value="NZ_BMXA01000002.1"/>
</dbReference>